<evidence type="ECO:0000259" key="1">
    <source>
        <dbReference type="Pfam" id="PF13701"/>
    </source>
</evidence>
<evidence type="ECO:0000313" key="2">
    <source>
        <dbReference type="EMBL" id="MBP2397614.1"/>
    </source>
</evidence>
<keyword evidence="3" id="KW-1185">Reference proteome</keyword>
<dbReference type="Proteomes" id="UP001195422">
    <property type="component" value="Unassembled WGS sequence"/>
</dbReference>
<gene>
    <name evidence="2" type="ORF">JOF39_000695</name>
</gene>
<sequence>MNNHTGLYPQLPTVTTSQNLVSHAGLSTLTSLLNSLGFRQLAEDRLGQFVPATATHRPGKMISDLVLTLAAGGEHVTDTDQLRLAQSVFGPVASESTFSRFFTRLAAHPGAFDYAFATMQREVRSRLWAAAGRRSPAVRATRANPLILDIDASLVHVHSDKEGAKGTYKRGYGFAPMIAMADYGQGHGTGEVLAVRMRPGNKGANSAADHISILAEALAQLPDDFYDQDGCLIGEKILVRTDSAGASREFLHLLHALGLQFSTSYALPVINERFIGWINEKKYWEPALTANGQQREDAWVIDATKILGLKGYPPSTRIYLRAEPLHPGAKASLFDTDGNRVTAFLTNAPRFDPAFLDVRHRARGRCENRIKSLKAAGLGKLPFFAFGANQAWANLAMFALNLVTWLQLAVLPAEHATVSWDLKRWRYRVWALAGKLVTGSRRPRILVNQDAPEAGLVLLLQERISRLAGRWPDGHLAA</sequence>
<protein>
    <recommendedName>
        <fullName evidence="1">Transposase DDE domain-containing protein</fullName>
    </recommendedName>
</protein>
<evidence type="ECO:0000313" key="3">
    <source>
        <dbReference type="Proteomes" id="UP001195422"/>
    </source>
</evidence>
<organism evidence="2 3">
    <name type="scientific">Glutamicibacter protophormiae</name>
    <name type="common">Brevibacterium protophormiae</name>
    <dbReference type="NCBI Taxonomy" id="37930"/>
    <lineage>
        <taxon>Bacteria</taxon>
        <taxon>Bacillati</taxon>
        <taxon>Actinomycetota</taxon>
        <taxon>Actinomycetes</taxon>
        <taxon>Micrococcales</taxon>
        <taxon>Micrococcaceae</taxon>
        <taxon>Glutamicibacter</taxon>
    </lineage>
</organism>
<proteinExistence type="predicted"/>
<feature type="domain" description="Transposase DDE" evidence="1">
    <location>
        <begin position="15"/>
        <end position="467"/>
    </location>
</feature>
<comment type="caution">
    <text evidence="2">The sequence shown here is derived from an EMBL/GenBank/DDBJ whole genome shotgun (WGS) entry which is preliminary data.</text>
</comment>
<accession>A0ABS4XM79</accession>
<dbReference type="RefSeq" id="WP_188946998.1">
    <property type="nucleotide sequence ID" value="NZ_BMPH01000002.1"/>
</dbReference>
<dbReference type="EMBL" id="JAGIOJ010000001">
    <property type="protein sequence ID" value="MBP2397614.1"/>
    <property type="molecule type" value="Genomic_DNA"/>
</dbReference>
<dbReference type="Pfam" id="PF13701">
    <property type="entry name" value="DDE_Tnp_1_4"/>
    <property type="match status" value="1"/>
</dbReference>
<dbReference type="InterPro" id="IPR047960">
    <property type="entry name" value="Transpos_IS1380"/>
</dbReference>
<dbReference type="InterPro" id="IPR025668">
    <property type="entry name" value="Tnp_DDE_dom"/>
</dbReference>
<reference evidence="2 3" key="1">
    <citation type="submission" date="2021-03" db="EMBL/GenBank/DDBJ databases">
        <title>Sequencing the genomes of 1000 actinobacteria strains.</title>
        <authorList>
            <person name="Klenk H.-P."/>
        </authorList>
    </citation>
    <scope>NUCLEOTIDE SEQUENCE [LARGE SCALE GENOMIC DNA]</scope>
    <source>
        <strain evidence="2 3">DSM 20168</strain>
    </source>
</reference>
<name>A0ABS4XM79_GLUPR</name>
<dbReference type="NCBIfam" id="NF033539">
    <property type="entry name" value="transpos_IS1380"/>
    <property type="match status" value="1"/>
</dbReference>